<evidence type="ECO:0000313" key="3">
    <source>
        <dbReference type="Proteomes" id="UP000265000"/>
    </source>
</evidence>
<dbReference type="PANTHER" id="PTHR32289:SF5">
    <property type="entry name" value="TRANSMEMBRANE 74B, OPPOSITE STRAND"/>
    <property type="match status" value="1"/>
</dbReference>
<name>A0A3Q2P6J5_FUNHE</name>
<dbReference type="PANTHER" id="PTHR32289">
    <property type="entry name" value="PROTEIN FAM167A"/>
    <property type="match status" value="1"/>
</dbReference>
<dbReference type="GeneTree" id="ENSGT00940000176888"/>
<reference evidence="2" key="1">
    <citation type="submission" date="2025-08" db="UniProtKB">
        <authorList>
            <consortium name="Ensembl"/>
        </authorList>
    </citation>
    <scope>IDENTIFICATION</scope>
</reference>
<dbReference type="Ensembl" id="ENSFHET00000003910.1">
    <property type="protein sequence ID" value="ENSFHEP00000007385.1"/>
    <property type="gene ID" value="ENSFHEG00000008500.1"/>
</dbReference>
<feature type="compositionally biased region" description="Acidic residues" evidence="1">
    <location>
        <begin position="94"/>
        <end position="121"/>
    </location>
</feature>
<protein>
    <submittedName>
        <fullName evidence="2">Si:ch211-153f2.7</fullName>
    </submittedName>
</protein>
<feature type="region of interest" description="Disordered" evidence="1">
    <location>
        <begin position="90"/>
        <end position="121"/>
    </location>
</feature>
<accession>A0A3Q2P6J5</accession>
<proteinExistence type="predicted"/>
<keyword evidence="3" id="KW-1185">Reference proteome</keyword>
<evidence type="ECO:0000256" key="1">
    <source>
        <dbReference type="SAM" id="MobiDB-lite"/>
    </source>
</evidence>
<evidence type="ECO:0000313" key="2">
    <source>
        <dbReference type="Ensembl" id="ENSFHEP00000007385.1"/>
    </source>
</evidence>
<dbReference type="Proteomes" id="UP000265000">
    <property type="component" value="Unplaced"/>
</dbReference>
<dbReference type="AlphaFoldDB" id="A0A3Q2P6J5"/>
<reference evidence="2" key="2">
    <citation type="submission" date="2025-09" db="UniProtKB">
        <authorList>
            <consortium name="Ensembl"/>
        </authorList>
    </citation>
    <scope>IDENTIFICATION</scope>
</reference>
<organism evidence="2 3">
    <name type="scientific">Fundulus heteroclitus</name>
    <name type="common">Killifish</name>
    <name type="synonym">Mummichog</name>
    <dbReference type="NCBI Taxonomy" id="8078"/>
    <lineage>
        <taxon>Eukaryota</taxon>
        <taxon>Metazoa</taxon>
        <taxon>Chordata</taxon>
        <taxon>Craniata</taxon>
        <taxon>Vertebrata</taxon>
        <taxon>Euteleostomi</taxon>
        <taxon>Actinopterygii</taxon>
        <taxon>Neopterygii</taxon>
        <taxon>Teleostei</taxon>
        <taxon>Neoteleostei</taxon>
        <taxon>Acanthomorphata</taxon>
        <taxon>Ovalentaria</taxon>
        <taxon>Atherinomorphae</taxon>
        <taxon>Cyprinodontiformes</taxon>
        <taxon>Fundulidae</taxon>
        <taxon>Fundulus</taxon>
    </lineage>
</organism>
<sequence>MEVVLTRLRDFSCKNLTFDSCTFSEGSSCRDALSHSYHLSGACKAGREGSSLDIGSALAWLRMELMEMRSQDQALVRQLMELHSGIQELKQELSEEELGGDTGEEEEEANYWDTDSEGGSN</sequence>
<dbReference type="InterPro" id="IPR051771">
    <property type="entry name" value="FAM167_domain"/>
</dbReference>